<feature type="transmembrane region" description="Helical" evidence="1">
    <location>
        <begin position="129"/>
        <end position="155"/>
    </location>
</feature>
<evidence type="ECO:0000256" key="1">
    <source>
        <dbReference type="SAM" id="Phobius"/>
    </source>
</evidence>
<gene>
    <name evidence="2" type="ORF">JKG68_23590</name>
</gene>
<dbReference type="RefSeq" id="WP_202063786.1">
    <property type="nucleotide sequence ID" value="NZ_JAEQMY010000055.1"/>
</dbReference>
<evidence type="ECO:0000313" key="2">
    <source>
        <dbReference type="EMBL" id="MBL0406928.1"/>
    </source>
</evidence>
<proteinExistence type="predicted"/>
<accession>A0A936ZLQ6</accession>
<protein>
    <submittedName>
        <fullName evidence="2">Uncharacterized protein</fullName>
    </submittedName>
</protein>
<dbReference type="Proteomes" id="UP000605848">
    <property type="component" value="Unassembled WGS sequence"/>
</dbReference>
<dbReference type="EMBL" id="JAEQMY010000055">
    <property type="protein sequence ID" value="MBL0406928.1"/>
    <property type="molecule type" value="Genomic_DNA"/>
</dbReference>
<reference evidence="2" key="1">
    <citation type="submission" date="2021-01" db="EMBL/GenBank/DDBJ databases">
        <title>Microvirga sp.</title>
        <authorList>
            <person name="Kim M.K."/>
        </authorList>
    </citation>
    <scope>NUCLEOTIDE SEQUENCE</scope>
    <source>
        <strain evidence="2">5420S-16</strain>
    </source>
</reference>
<dbReference type="AlphaFoldDB" id="A0A936ZLQ6"/>
<name>A0A936ZLQ6_9HYPH</name>
<keyword evidence="3" id="KW-1185">Reference proteome</keyword>
<sequence length="260" mass="27536">MRPEVKTIFDKACDLFGVPPEIRDARMRTIADLHLGPNDETTIFLAAVGALEGLSRDIQGSVLGFQGAIKDLPGRVEAAAARAVGPVADAATARVEQTYADLSRKAGDAVAKSAAEHFKALAAARRIQVAGSLVVAGILVSLVLLAGAFGGGWLLGKNSPYAGSGSATEETLKRWALTRDGRAAYDLSKLTSLVALAECSGNGWEKQDRYDRASRSGTGYGRGFTWCYPFAWTVDGQTYGWKIGELPFRQAPPGETSTAQ</sequence>
<evidence type="ECO:0000313" key="3">
    <source>
        <dbReference type="Proteomes" id="UP000605848"/>
    </source>
</evidence>
<keyword evidence="1" id="KW-1133">Transmembrane helix</keyword>
<keyword evidence="1" id="KW-0472">Membrane</keyword>
<comment type="caution">
    <text evidence="2">The sequence shown here is derived from an EMBL/GenBank/DDBJ whole genome shotgun (WGS) entry which is preliminary data.</text>
</comment>
<keyword evidence="1" id="KW-0812">Transmembrane</keyword>
<organism evidence="2 3">
    <name type="scientific">Microvirga aerilata</name>
    <dbReference type="NCBI Taxonomy" id="670292"/>
    <lineage>
        <taxon>Bacteria</taxon>
        <taxon>Pseudomonadati</taxon>
        <taxon>Pseudomonadota</taxon>
        <taxon>Alphaproteobacteria</taxon>
        <taxon>Hyphomicrobiales</taxon>
        <taxon>Methylobacteriaceae</taxon>
        <taxon>Microvirga</taxon>
    </lineage>
</organism>